<proteinExistence type="predicted"/>
<gene>
    <name evidence="1" type="ORF">UA74_15005</name>
</gene>
<dbReference type="Proteomes" id="UP000185511">
    <property type="component" value="Chromosome"/>
</dbReference>
<name>A0AAC9LCZ7_9PSEU</name>
<dbReference type="EMBL" id="CP016076">
    <property type="protein sequence ID" value="APU15056.1"/>
    <property type="molecule type" value="Genomic_DNA"/>
</dbReference>
<accession>A0AAC9LCZ7</accession>
<sequence>MKINEKVGNDGDTVLIVRDGEPAGRTLVVRCPPVAVEPTPALEYGQQAAQVRRPTGVSTGSTFVRQAGEYRRGMDDG</sequence>
<reference evidence="2" key="1">
    <citation type="submission" date="2016-06" db="EMBL/GenBank/DDBJ databases">
        <title>Complete genome sequence of Actinoalloteichus fjordicus DSM 46855 (=ADI127-17), type strain of the new species Actinoalloteichus fjordicus.</title>
        <authorList>
            <person name="Ruckert C."/>
            <person name="Nouioui I."/>
            <person name="Willmese J."/>
            <person name="van Wezel G."/>
            <person name="Klenk H.-P."/>
            <person name="Kalinowski J."/>
            <person name="Zotchev S.B."/>
        </authorList>
    </citation>
    <scope>NUCLEOTIDE SEQUENCE [LARGE SCALE GENOMIC DNA]</scope>
    <source>
        <strain evidence="2">ADI127-7</strain>
    </source>
</reference>
<dbReference type="KEGG" id="acad:UA74_15005"/>
<evidence type="ECO:0000313" key="1">
    <source>
        <dbReference type="EMBL" id="APU15056.1"/>
    </source>
</evidence>
<keyword evidence="2" id="KW-1185">Reference proteome</keyword>
<dbReference type="AlphaFoldDB" id="A0AAC9LCZ7"/>
<evidence type="ECO:0000313" key="2">
    <source>
        <dbReference type="Proteomes" id="UP000185511"/>
    </source>
</evidence>
<organism evidence="1 2">
    <name type="scientific">Actinoalloteichus fjordicus</name>
    <dbReference type="NCBI Taxonomy" id="1612552"/>
    <lineage>
        <taxon>Bacteria</taxon>
        <taxon>Bacillati</taxon>
        <taxon>Actinomycetota</taxon>
        <taxon>Actinomycetes</taxon>
        <taxon>Pseudonocardiales</taxon>
        <taxon>Pseudonocardiaceae</taxon>
        <taxon>Actinoalloteichus</taxon>
    </lineage>
</organism>
<protein>
    <submittedName>
        <fullName evidence="1">Uncharacterized protein</fullName>
    </submittedName>
</protein>